<evidence type="ECO:0000256" key="1">
    <source>
        <dbReference type="SAM" id="MobiDB-lite"/>
    </source>
</evidence>
<reference evidence="3 4" key="1">
    <citation type="submission" date="2020-02" db="EMBL/GenBank/DDBJ databases">
        <authorList>
            <person name="Ma Q."/>
            <person name="Huang Y."/>
            <person name="Song X."/>
            <person name="Pei D."/>
        </authorList>
    </citation>
    <scope>NUCLEOTIDE SEQUENCE [LARGE SCALE GENOMIC DNA]</scope>
    <source>
        <strain evidence="3">Sxm20200214</strain>
        <tissue evidence="3">Leaf</tissue>
    </source>
</reference>
<name>A0A8X7R0V9_BRACI</name>
<organism evidence="3 4">
    <name type="scientific">Brassica carinata</name>
    <name type="common">Ethiopian mustard</name>
    <name type="synonym">Abyssinian cabbage</name>
    <dbReference type="NCBI Taxonomy" id="52824"/>
    <lineage>
        <taxon>Eukaryota</taxon>
        <taxon>Viridiplantae</taxon>
        <taxon>Streptophyta</taxon>
        <taxon>Embryophyta</taxon>
        <taxon>Tracheophyta</taxon>
        <taxon>Spermatophyta</taxon>
        <taxon>Magnoliopsida</taxon>
        <taxon>eudicotyledons</taxon>
        <taxon>Gunneridae</taxon>
        <taxon>Pentapetalae</taxon>
        <taxon>rosids</taxon>
        <taxon>malvids</taxon>
        <taxon>Brassicales</taxon>
        <taxon>Brassicaceae</taxon>
        <taxon>Brassiceae</taxon>
        <taxon>Brassica</taxon>
    </lineage>
</organism>
<feature type="domain" description="tRNA (adenine(58)-N(1))-methyltransferase catalytic subunit TRM61 C-terminal" evidence="2">
    <location>
        <begin position="29"/>
        <end position="102"/>
    </location>
</feature>
<dbReference type="PANTHER" id="PTHR34132:SF2">
    <property type="entry name" value="EMB|CAB87627.1-RELATED"/>
    <property type="match status" value="1"/>
</dbReference>
<proteinExistence type="predicted"/>
<evidence type="ECO:0000259" key="2">
    <source>
        <dbReference type="Pfam" id="PF08704"/>
    </source>
</evidence>
<evidence type="ECO:0000313" key="4">
    <source>
        <dbReference type="Proteomes" id="UP000886595"/>
    </source>
</evidence>
<protein>
    <recommendedName>
        <fullName evidence="2">tRNA (adenine(58)-N(1))-methyltransferase catalytic subunit TRM61 C-terminal domain-containing protein</fullName>
    </recommendedName>
</protein>
<dbReference type="Pfam" id="PF08704">
    <property type="entry name" value="GCD14"/>
    <property type="match status" value="1"/>
</dbReference>
<gene>
    <name evidence="3" type="ORF">Bca52824_050936</name>
</gene>
<evidence type="ECO:0000313" key="3">
    <source>
        <dbReference type="EMBL" id="KAG2279716.1"/>
    </source>
</evidence>
<dbReference type="AlphaFoldDB" id="A0A8X7R0V9"/>
<dbReference type="InterPro" id="IPR049470">
    <property type="entry name" value="TRM61_C"/>
</dbReference>
<dbReference type="Proteomes" id="UP000886595">
    <property type="component" value="Unassembled WGS sequence"/>
</dbReference>
<accession>A0A8X7R0V9</accession>
<dbReference type="PANTHER" id="PTHR34132">
    <property type="entry name" value="EMB|CAB87627.1-RELATED"/>
    <property type="match status" value="1"/>
</dbReference>
<keyword evidence="4" id="KW-1185">Reference proteome</keyword>
<dbReference type="OrthoDB" id="1930127at2759"/>
<sequence>MEDFEETSISSLVTVEVRDIQGQGFPEKLSEIRTFEVFLRTYEVKKLKVDTGSMVGENQDANNERSRPSKRYHRSNEDRTNSDDNSYNATSVVMAWPCSEARVVLAGFFAWRAVDSSPELISEDSTTVEPKEKEGLGFKRKMCNGFWMFVDMASGRHLWRNLRVLSSSQ</sequence>
<feature type="region of interest" description="Disordered" evidence="1">
    <location>
        <begin position="54"/>
        <end position="86"/>
    </location>
</feature>
<comment type="caution">
    <text evidence="3">The sequence shown here is derived from an EMBL/GenBank/DDBJ whole genome shotgun (WGS) entry which is preliminary data.</text>
</comment>
<dbReference type="EMBL" id="JAAMPC010000011">
    <property type="protein sequence ID" value="KAG2279716.1"/>
    <property type="molecule type" value="Genomic_DNA"/>
</dbReference>